<organism evidence="1 2">
    <name type="scientific">Nostoc flagelliforme CCNUN1</name>
    <dbReference type="NCBI Taxonomy" id="2038116"/>
    <lineage>
        <taxon>Bacteria</taxon>
        <taxon>Bacillati</taxon>
        <taxon>Cyanobacteriota</taxon>
        <taxon>Cyanophyceae</taxon>
        <taxon>Nostocales</taxon>
        <taxon>Nostocaceae</taxon>
        <taxon>Nostoc</taxon>
    </lineage>
</organism>
<evidence type="ECO:0000313" key="1">
    <source>
        <dbReference type="EMBL" id="AUB36691.1"/>
    </source>
</evidence>
<dbReference type="AlphaFoldDB" id="A0A2K8SMN6"/>
<name>A0A2K8SMN6_9NOSO</name>
<evidence type="ECO:0000313" key="2">
    <source>
        <dbReference type="Proteomes" id="UP000232003"/>
    </source>
</evidence>
<accession>A0A2K8SMN6</accession>
<dbReference type="Proteomes" id="UP000232003">
    <property type="component" value="Chromosome"/>
</dbReference>
<keyword evidence="2" id="KW-1185">Reference proteome</keyword>
<proteinExistence type="predicted"/>
<dbReference type="EMBL" id="CP024785">
    <property type="protein sequence ID" value="AUB36691.1"/>
    <property type="molecule type" value="Genomic_DNA"/>
</dbReference>
<dbReference type="KEGG" id="nfl:COO91_02612"/>
<gene>
    <name evidence="1" type="ORF">COO91_02612</name>
</gene>
<sequence length="37" mass="4165">MKPDKTVKMLGFIPQPNLPPSDFLSKTYVVLKPLSFS</sequence>
<reference evidence="1 2" key="1">
    <citation type="submission" date="2017-11" db="EMBL/GenBank/DDBJ databases">
        <title>Complete genome of a free-living desiccation-tolerant cyanobacterium and its photosynthetic adaptation to extreme terrestrial habitat.</title>
        <authorList>
            <person name="Shang J."/>
        </authorList>
    </citation>
    <scope>NUCLEOTIDE SEQUENCE [LARGE SCALE GENOMIC DNA]</scope>
    <source>
        <strain evidence="1 2">CCNUN1</strain>
    </source>
</reference>
<protein>
    <submittedName>
        <fullName evidence="1">Uncharacterized protein</fullName>
    </submittedName>
</protein>